<evidence type="ECO:0000256" key="12">
    <source>
        <dbReference type="PROSITE-ProRule" id="PRU01366"/>
    </source>
</evidence>
<dbReference type="InterPro" id="IPR001257">
    <property type="entry name" value="Parvovirus_NS1_helicase"/>
</dbReference>
<dbReference type="GeneID" id="14008135"/>
<comment type="caution">
    <text evidence="12">Lacks conserved residue(s) required for the propagation of feature annotation.</text>
</comment>
<dbReference type="Pfam" id="PF01057">
    <property type="entry name" value="Parvo_NS1"/>
    <property type="match status" value="1"/>
</dbReference>
<dbReference type="InterPro" id="IPR027417">
    <property type="entry name" value="P-loop_NTPase"/>
</dbReference>
<evidence type="ECO:0000256" key="9">
    <source>
        <dbReference type="ARBA" id="ARBA00022840"/>
    </source>
</evidence>
<dbReference type="SUPFAM" id="SSF52540">
    <property type="entry name" value="P-loop containing nucleoside triphosphate hydrolases"/>
    <property type="match status" value="1"/>
</dbReference>
<keyword evidence="8" id="KW-0378">Hydrolase</keyword>
<feature type="short sequence motif" description="RCR-2" evidence="12">
    <location>
        <begin position="134"/>
        <end position="136"/>
    </location>
</feature>
<dbReference type="GO" id="GO:0003677">
    <property type="term" value="F:DNA binding"/>
    <property type="evidence" value="ECO:0007669"/>
    <property type="project" value="UniProtKB-UniRule"/>
</dbReference>
<evidence type="ECO:0000256" key="6">
    <source>
        <dbReference type="ARBA" id="ARBA00022741"/>
    </source>
</evidence>
<comment type="subcellular location">
    <subcellularLocation>
        <location evidence="1 12">Host nucleus</location>
    </subcellularLocation>
</comment>
<evidence type="ECO:0000256" key="11">
    <source>
        <dbReference type="ARBA" id="ARBA00023125"/>
    </source>
</evidence>
<dbReference type="EMBL" id="JX645046">
    <property type="protein sequence ID" value="AFV91527.1"/>
    <property type="molecule type" value="Genomic_DNA"/>
</dbReference>
<dbReference type="KEGG" id="vg:14008135"/>
<sequence length="554" mass="64566">MNNGDTDRKTDSTTRPNQDIIRESSRGTSPSEQCSMVATTSRKREWSYGGRGTMASIAKESQENFQYMAEELEKMGSEFFGYVTGQSIKPSSAYISDVIILRDIQLRDQCLDVLREYGRSRRNGLFGFSEEGDHIHVIHDCSYTNRSCRDIWISQVKPFGSVQKTGKPVKFIWEFKRTDWYDVFIYFFVRKRGERAIFVRGESGKIPSNDECVRWTREFKEREMVSSSDCTDYYECEQQEHKISRRSDAGSSNGRLYEKKAYSAGKFAYIRKKTKALLRKYYVSPVSAICDVPEFRDDDLLCDPKNRDYIQAACDDFGKDLNAMSLREIYNLLTEDYNFTDEKELNPYALFISSMKYDNLENSLNIIVELLKYQCNDDEDLIVEFLTNLVNVLDRRIPKLNAFLILSPPSAGKNFFFDMIFGLLLSYGQLGQANRHNLFAFQEAPNKRVLLWNEPNYESSLTDTIKMMFGGDPYTVRVKNRMDAHVKRTPVIILTNNTVPFMYETAFSDRIIQYKWDAAPFLKDYELKPHPMTFFLLLSKYNISFYICVLFKHN</sequence>
<dbReference type="PROSITE" id="PS51206">
    <property type="entry name" value="SF3_HELICASE_1"/>
    <property type="match status" value="1"/>
</dbReference>
<dbReference type="GO" id="GO:0006260">
    <property type="term" value="P:DNA replication"/>
    <property type="evidence" value="ECO:0007669"/>
    <property type="project" value="UniProtKB-UniRule"/>
</dbReference>
<keyword evidence="5" id="KW-0479">Metal-binding</keyword>
<dbReference type="InterPro" id="IPR014015">
    <property type="entry name" value="Helicase_SF3_DNA-vir"/>
</dbReference>
<feature type="region of interest" description="Disordered" evidence="13">
    <location>
        <begin position="1"/>
        <end position="40"/>
    </location>
</feature>
<evidence type="ECO:0000256" key="3">
    <source>
        <dbReference type="ARBA" id="ARBA00022705"/>
    </source>
</evidence>
<keyword evidence="6 12" id="KW-0547">Nucleotide-binding</keyword>
<feature type="compositionally biased region" description="Polar residues" evidence="13">
    <location>
        <begin position="26"/>
        <end position="40"/>
    </location>
</feature>
<keyword evidence="7" id="KW-0255">Endonuclease</keyword>
<feature type="compositionally biased region" description="Basic and acidic residues" evidence="13">
    <location>
        <begin position="1"/>
        <end position="12"/>
    </location>
</feature>
<dbReference type="GO" id="GO:0019079">
    <property type="term" value="P:viral genome replication"/>
    <property type="evidence" value="ECO:0007669"/>
    <property type="project" value="InterPro"/>
</dbReference>
<evidence type="ECO:0000313" key="17">
    <source>
        <dbReference type="Proteomes" id="UP000129287"/>
    </source>
</evidence>
<feature type="domain" description="SF3 helicase" evidence="14">
    <location>
        <begin position="362"/>
        <end position="554"/>
    </location>
</feature>
<dbReference type="GO" id="GO:0042025">
    <property type="term" value="C:host cell nucleus"/>
    <property type="evidence" value="ECO:0007669"/>
    <property type="project" value="UniProtKB-SubCell"/>
</dbReference>
<keyword evidence="9" id="KW-0067">ATP-binding</keyword>
<keyword evidence="4" id="KW-0540">Nuclease</keyword>
<keyword evidence="2 12" id="KW-1048">Host nucleus</keyword>
<dbReference type="GO" id="GO:0004519">
    <property type="term" value="F:endonuclease activity"/>
    <property type="evidence" value="ECO:0007669"/>
    <property type="project" value="UniProtKB-KW"/>
</dbReference>
<dbReference type="Gene3D" id="3.40.50.300">
    <property type="entry name" value="P-loop containing nucleotide triphosphate hydrolases"/>
    <property type="match status" value="1"/>
</dbReference>
<proteinExistence type="predicted"/>
<dbReference type="OrthoDB" id="12894at10239"/>
<evidence type="ECO:0000259" key="14">
    <source>
        <dbReference type="PROSITE" id="PS51206"/>
    </source>
</evidence>
<evidence type="ECO:0000256" key="10">
    <source>
        <dbReference type="ARBA" id="ARBA00023124"/>
    </source>
</evidence>
<evidence type="ECO:0000256" key="7">
    <source>
        <dbReference type="ARBA" id="ARBA00022759"/>
    </source>
</evidence>
<keyword evidence="10" id="KW-0190">Covalent protein-DNA linkage</keyword>
<feature type="domain" description="PV NS1-Nuc" evidence="15">
    <location>
        <begin position="12"/>
        <end position="277"/>
    </location>
</feature>
<name>K7SQA3_JCDNV</name>
<dbReference type="Proteomes" id="UP000129287">
    <property type="component" value="Segment"/>
</dbReference>
<dbReference type="GO" id="GO:0016787">
    <property type="term" value="F:hydrolase activity"/>
    <property type="evidence" value="ECO:0007669"/>
    <property type="project" value="UniProtKB-KW"/>
</dbReference>
<reference evidence="16 17" key="1">
    <citation type="journal article" date="2012" name="J. Virol.">
        <title>Pseudoplusia includens Densovirus Genome Organization and Expression Strategy.</title>
        <authorList>
            <person name="Huynh O.T."/>
            <person name="Pham H.T."/>
            <person name="Yu Q."/>
            <person name="Tijssen P."/>
        </authorList>
    </citation>
    <scope>NUCLEOTIDE SEQUENCE [LARGE SCALE GENOMIC DNA]</scope>
    <source>
        <strain evidence="16">IAF</strain>
    </source>
</reference>
<dbReference type="RefSeq" id="YP_007003823.1">
    <property type="nucleotide sequence ID" value="NC_019492.1"/>
</dbReference>
<evidence type="ECO:0000256" key="4">
    <source>
        <dbReference type="ARBA" id="ARBA00022722"/>
    </source>
</evidence>
<dbReference type="PROSITE" id="PS52022">
    <property type="entry name" value="PV_NS1_NUC"/>
    <property type="match status" value="1"/>
</dbReference>
<evidence type="ECO:0000259" key="15">
    <source>
        <dbReference type="PROSITE" id="PS52022"/>
    </source>
</evidence>
<evidence type="ECO:0000256" key="5">
    <source>
        <dbReference type="ARBA" id="ARBA00022723"/>
    </source>
</evidence>
<accession>K7SQA3</accession>
<evidence type="ECO:0000256" key="13">
    <source>
        <dbReference type="SAM" id="MobiDB-lite"/>
    </source>
</evidence>
<keyword evidence="11 12" id="KW-0238">DNA-binding</keyword>
<evidence type="ECO:0000313" key="16">
    <source>
        <dbReference type="EMBL" id="AFV91527.1"/>
    </source>
</evidence>
<dbReference type="GO" id="GO:0046872">
    <property type="term" value="F:metal ion binding"/>
    <property type="evidence" value="ECO:0007669"/>
    <property type="project" value="UniProtKB-KW"/>
</dbReference>
<evidence type="ECO:0000256" key="8">
    <source>
        <dbReference type="ARBA" id="ARBA00022801"/>
    </source>
</evidence>
<keyword evidence="3 12" id="KW-0235">DNA replication</keyword>
<dbReference type="InterPro" id="IPR049901">
    <property type="entry name" value="PV_NS1-NUC"/>
</dbReference>
<protein>
    <submittedName>
        <fullName evidence="16">Nonstructural protein NS1</fullName>
    </submittedName>
</protein>
<evidence type="ECO:0000256" key="2">
    <source>
        <dbReference type="ARBA" id="ARBA00022562"/>
    </source>
</evidence>
<organism evidence="16 17">
    <name type="scientific">Pseudoplusia includens densovirus</name>
    <dbReference type="NCBI Taxonomy" id="185637"/>
    <lineage>
        <taxon>Viruses</taxon>
        <taxon>Monodnaviria</taxon>
        <taxon>Shotokuvirae</taxon>
        <taxon>Cossaviricota</taxon>
        <taxon>Quintoviricetes</taxon>
        <taxon>Piccovirales</taxon>
        <taxon>Parvoviridae</taxon>
        <taxon>Densovirinae</taxon>
        <taxon>Protoambidensovirus</taxon>
        <taxon>Protoambidensovirus lepidopteran1</taxon>
        <taxon>Lepidopteran ambidensovirus 1</taxon>
    </lineage>
</organism>
<evidence type="ECO:0000256" key="1">
    <source>
        <dbReference type="ARBA" id="ARBA00004147"/>
    </source>
</evidence>
<dbReference type="GO" id="GO:0005524">
    <property type="term" value="F:ATP binding"/>
    <property type="evidence" value="ECO:0007669"/>
    <property type="project" value="UniProtKB-KW"/>
</dbReference>